<organism evidence="2 3">
    <name type="scientific">Synaphobranchus kaupii</name>
    <name type="common">Kaup's arrowtooth eel</name>
    <dbReference type="NCBI Taxonomy" id="118154"/>
    <lineage>
        <taxon>Eukaryota</taxon>
        <taxon>Metazoa</taxon>
        <taxon>Chordata</taxon>
        <taxon>Craniata</taxon>
        <taxon>Vertebrata</taxon>
        <taxon>Euteleostomi</taxon>
        <taxon>Actinopterygii</taxon>
        <taxon>Neopterygii</taxon>
        <taxon>Teleostei</taxon>
        <taxon>Anguilliformes</taxon>
        <taxon>Synaphobranchidae</taxon>
        <taxon>Synaphobranchus</taxon>
    </lineage>
</organism>
<protein>
    <submittedName>
        <fullName evidence="2">Uncharacterized protein</fullName>
    </submittedName>
</protein>
<accession>A0A9Q1EYF8</accession>
<dbReference type="AlphaFoldDB" id="A0A9Q1EYF8"/>
<feature type="region of interest" description="Disordered" evidence="1">
    <location>
        <begin position="66"/>
        <end position="130"/>
    </location>
</feature>
<evidence type="ECO:0000313" key="3">
    <source>
        <dbReference type="Proteomes" id="UP001152622"/>
    </source>
</evidence>
<dbReference type="Proteomes" id="UP001152622">
    <property type="component" value="Chromosome 10"/>
</dbReference>
<gene>
    <name evidence="2" type="ORF">SKAU_G00261780</name>
</gene>
<feature type="compositionally biased region" description="Basic and acidic residues" evidence="1">
    <location>
        <begin position="66"/>
        <end position="77"/>
    </location>
</feature>
<dbReference type="EMBL" id="JAINUF010000010">
    <property type="protein sequence ID" value="KAJ8347589.1"/>
    <property type="molecule type" value="Genomic_DNA"/>
</dbReference>
<keyword evidence="3" id="KW-1185">Reference proteome</keyword>
<evidence type="ECO:0000256" key="1">
    <source>
        <dbReference type="SAM" id="MobiDB-lite"/>
    </source>
</evidence>
<proteinExistence type="predicted"/>
<feature type="compositionally biased region" description="Polar residues" evidence="1">
    <location>
        <begin position="78"/>
        <end position="91"/>
    </location>
</feature>
<sequence length="130" mass="13473">MLETDALDNRGGSASEQRGRSAALSRTTGRASAGVCRFGPGVSAPLPDPSVIRALNPSLSLTSRSLRDFPAEKRTEAVTEQGQQSSSSCTERQALWEPRTGGSGLNSLSAVPGLGRAVPRGAQQPTGSCY</sequence>
<evidence type="ECO:0000313" key="2">
    <source>
        <dbReference type="EMBL" id="KAJ8347589.1"/>
    </source>
</evidence>
<comment type="caution">
    <text evidence="2">The sequence shown here is derived from an EMBL/GenBank/DDBJ whole genome shotgun (WGS) entry which is preliminary data.</text>
</comment>
<name>A0A9Q1EYF8_SYNKA</name>
<reference evidence="2" key="1">
    <citation type="journal article" date="2023" name="Science">
        <title>Genome structures resolve the early diversification of teleost fishes.</title>
        <authorList>
            <person name="Parey E."/>
            <person name="Louis A."/>
            <person name="Montfort J."/>
            <person name="Bouchez O."/>
            <person name="Roques C."/>
            <person name="Iampietro C."/>
            <person name="Lluch J."/>
            <person name="Castinel A."/>
            <person name="Donnadieu C."/>
            <person name="Desvignes T."/>
            <person name="Floi Bucao C."/>
            <person name="Jouanno E."/>
            <person name="Wen M."/>
            <person name="Mejri S."/>
            <person name="Dirks R."/>
            <person name="Jansen H."/>
            <person name="Henkel C."/>
            <person name="Chen W.J."/>
            <person name="Zahm M."/>
            <person name="Cabau C."/>
            <person name="Klopp C."/>
            <person name="Thompson A.W."/>
            <person name="Robinson-Rechavi M."/>
            <person name="Braasch I."/>
            <person name="Lecointre G."/>
            <person name="Bobe J."/>
            <person name="Postlethwait J.H."/>
            <person name="Berthelot C."/>
            <person name="Roest Crollius H."/>
            <person name="Guiguen Y."/>
        </authorList>
    </citation>
    <scope>NUCLEOTIDE SEQUENCE</scope>
    <source>
        <strain evidence="2">WJC10195</strain>
    </source>
</reference>
<feature type="region of interest" description="Disordered" evidence="1">
    <location>
        <begin position="1"/>
        <end position="35"/>
    </location>
</feature>